<evidence type="ECO:0000313" key="4">
    <source>
        <dbReference type="EMBL" id="CAL1713213.1"/>
    </source>
</evidence>
<dbReference type="InterPro" id="IPR029058">
    <property type="entry name" value="AB_hydrolase_fold"/>
</dbReference>
<dbReference type="Gene3D" id="3.40.50.1820">
    <property type="entry name" value="alpha/beta hydrolase"/>
    <property type="match status" value="1"/>
</dbReference>
<evidence type="ECO:0000256" key="1">
    <source>
        <dbReference type="ARBA" id="ARBA00022801"/>
    </source>
</evidence>
<sequence>MSSPSTSSADNLLTLTYKYIGQVPVLLDVYLPETKIVSQDLQTAHIPAVIYFHGGGLTVGNRKSWFPHWLKGGYAVLSYLLILILYMSDRVIDAGFLFICPDYRLIPPSSGHDLLEDIKDLFHFVVHGMNVALSTRKGAPRLQLNPDAIAVAGSSAGGLCAYLAAMHAHPTPKAVVSLYGMGGDFLTPHYLSEKRKVFFRGRELLEPEAFSQFIYPASLNLGAIIDSPLSYHPSTSPTPGYPANPRMQLARLYLQMGNFLDYYTGQHEPSLSANLQEVLISDNRAQSSGNDKPEDLLSLIPKSHRDLFPQFAIFDSWPPTLLVHGSEDSAVQVHESIHLHRLLQSAGVASTLRVVDSEEHSFDYAPDAHTKFGMKGGLFDDILDFLLKYL</sequence>
<reference evidence="5" key="1">
    <citation type="submission" date="2024-04" db="EMBL/GenBank/DDBJ databases">
        <authorList>
            <person name="Shaw F."/>
            <person name="Minotto A."/>
        </authorList>
    </citation>
    <scope>NUCLEOTIDE SEQUENCE [LARGE SCALE GENOMIC DNA]</scope>
</reference>
<organism evidence="4 5">
    <name type="scientific">Somion occarium</name>
    <dbReference type="NCBI Taxonomy" id="3059160"/>
    <lineage>
        <taxon>Eukaryota</taxon>
        <taxon>Fungi</taxon>
        <taxon>Dikarya</taxon>
        <taxon>Basidiomycota</taxon>
        <taxon>Agaricomycotina</taxon>
        <taxon>Agaricomycetes</taxon>
        <taxon>Polyporales</taxon>
        <taxon>Cerrenaceae</taxon>
        <taxon>Somion</taxon>
    </lineage>
</organism>
<dbReference type="Pfam" id="PF00326">
    <property type="entry name" value="Peptidase_S9"/>
    <property type="match status" value="1"/>
</dbReference>
<evidence type="ECO:0000313" key="5">
    <source>
        <dbReference type="Proteomes" id="UP001497453"/>
    </source>
</evidence>
<dbReference type="SUPFAM" id="SSF53474">
    <property type="entry name" value="alpha/beta-Hydrolases"/>
    <property type="match status" value="1"/>
</dbReference>
<gene>
    <name evidence="4" type="ORF">GFSPODELE1_LOCUS9196</name>
</gene>
<keyword evidence="1" id="KW-0378">Hydrolase</keyword>
<dbReference type="InterPro" id="IPR050300">
    <property type="entry name" value="GDXG_lipolytic_enzyme"/>
</dbReference>
<dbReference type="Proteomes" id="UP001497453">
    <property type="component" value="Chromosome 7"/>
</dbReference>
<dbReference type="EMBL" id="OZ037950">
    <property type="protein sequence ID" value="CAL1713213.1"/>
    <property type="molecule type" value="Genomic_DNA"/>
</dbReference>
<dbReference type="PANTHER" id="PTHR48081">
    <property type="entry name" value="AB HYDROLASE SUPERFAMILY PROTEIN C4A8.06C"/>
    <property type="match status" value="1"/>
</dbReference>
<name>A0ABP1E1G8_9APHY</name>
<dbReference type="InterPro" id="IPR001375">
    <property type="entry name" value="Peptidase_S9_cat"/>
</dbReference>
<proteinExistence type="predicted"/>
<protein>
    <recommendedName>
        <fullName evidence="6">Alpha/beta-hydrolase</fullName>
    </recommendedName>
</protein>
<feature type="domain" description="Peptidase S9 prolyl oligopeptidase catalytic" evidence="2">
    <location>
        <begin position="316"/>
        <end position="364"/>
    </location>
</feature>
<dbReference type="PANTHER" id="PTHR48081:SF3">
    <property type="entry name" value="ALPHA_BETA HYDROLASE FOLD-3 DOMAIN-CONTAINING PROTEIN"/>
    <property type="match status" value="1"/>
</dbReference>
<accession>A0ABP1E1G8</accession>
<evidence type="ECO:0000259" key="2">
    <source>
        <dbReference type="Pfam" id="PF00326"/>
    </source>
</evidence>
<feature type="domain" description="Alpha/beta hydrolase fold-3" evidence="3">
    <location>
        <begin position="87"/>
        <end position="211"/>
    </location>
</feature>
<dbReference type="InterPro" id="IPR013094">
    <property type="entry name" value="AB_hydrolase_3"/>
</dbReference>
<keyword evidence="5" id="KW-1185">Reference proteome</keyword>
<evidence type="ECO:0008006" key="6">
    <source>
        <dbReference type="Google" id="ProtNLM"/>
    </source>
</evidence>
<evidence type="ECO:0000259" key="3">
    <source>
        <dbReference type="Pfam" id="PF07859"/>
    </source>
</evidence>
<dbReference type="Pfam" id="PF07859">
    <property type="entry name" value="Abhydrolase_3"/>
    <property type="match status" value="1"/>
</dbReference>